<keyword evidence="4" id="KW-0460">Magnesium</keyword>
<dbReference type="InterPro" id="IPR006415">
    <property type="entry name" value="P-type_ATPase_IIIB"/>
</dbReference>
<protein>
    <recommendedName>
        <fullName evidence="6">Cation-transporting P-type ATPase C-terminal domain-containing protein</fullName>
    </recommendedName>
</protein>
<reference evidence="7 8" key="1">
    <citation type="submission" date="2012-01" db="EMBL/GenBank/DDBJ databases">
        <title>The Genome Sequence of Helcococcus kunzii ATCC 51366.</title>
        <authorList>
            <consortium name="The Broad Institute Genome Sequencing Platform"/>
            <person name="Earl A."/>
            <person name="Ward D."/>
            <person name="Feldgarden M."/>
            <person name="Gevers D."/>
            <person name="Huys G."/>
            <person name="Young S.K."/>
            <person name="Zeng Q."/>
            <person name="Gargeya S."/>
            <person name="Fitzgerald M."/>
            <person name="Haas B."/>
            <person name="Abouelleil A."/>
            <person name="Alvarado L."/>
            <person name="Arachchi H.M."/>
            <person name="Berlin A."/>
            <person name="Chapman S.B."/>
            <person name="Gearin G."/>
            <person name="Goldberg J."/>
            <person name="Griggs A."/>
            <person name="Gujja S."/>
            <person name="Hansen M."/>
            <person name="Heiman D."/>
            <person name="Howarth C."/>
            <person name="Larimer J."/>
            <person name="Lui A."/>
            <person name="MacDonald P.J.P."/>
            <person name="McCowen C."/>
            <person name="Montmayeur A."/>
            <person name="Murphy C."/>
            <person name="Neiman D."/>
            <person name="Pearson M."/>
            <person name="Priest M."/>
            <person name="Roberts A."/>
            <person name="Saif S."/>
            <person name="Shea T."/>
            <person name="Sisk P."/>
            <person name="Stolte C."/>
            <person name="Sykes S."/>
            <person name="Wortman J."/>
            <person name="Nusbaum C."/>
            <person name="Birren B."/>
        </authorList>
    </citation>
    <scope>NUCLEOTIDE SEQUENCE [LARGE SCALE GENOMIC DNA]</scope>
    <source>
        <strain evidence="7 8">ATCC 51366</strain>
    </source>
</reference>
<dbReference type="InterPro" id="IPR023298">
    <property type="entry name" value="ATPase_P-typ_TM_dom_sf"/>
</dbReference>
<dbReference type="STRING" id="883114.HMPREF9709_01742"/>
<feature type="transmembrane region" description="Helical" evidence="5">
    <location>
        <begin position="47"/>
        <end position="69"/>
    </location>
</feature>
<dbReference type="Gene3D" id="1.20.1110.10">
    <property type="entry name" value="Calcium-transporting ATPase, transmembrane domain"/>
    <property type="match status" value="1"/>
</dbReference>
<dbReference type="SUPFAM" id="SSF81665">
    <property type="entry name" value="Calcium ATPase, transmembrane domain M"/>
    <property type="match status" value="1"/>
</dbReference>
<name>H3NQY1_9FIRM</name>
<keyword evidence="5" id="KW-1133">Transmembrane helix</keyword>
<dbReference type="eggNOG" id="COG0474">
    <property type="taxonomic scope" value="Bacteria"/>
</dbReference>
<dbReference type="RefSeq" id="WP_005399256.1">
    <property type="nucleotide sequence ID" value="NZ_JH601089.1"/>
</dbReference>
<evidence type="ECO:0000259" key="6">
    <source>
        <dbReference type="Pfam" id="PF00689"/>
    </source>
</evidence>
<dbReference type="PATRIC" id="fig|883114.3.peg.1739"/>
<feature type="domain" description="Cation-transporting P-type ATPase C-terminal" evidence="6">
    <location>
        <begin position="2"/>
        <end position="161"/>
    </location>
</feature>
<proteinExistence type="predicted"/>
<dbReference type="InterPro" id="IPR006068">
    <property type="entry name" value="ATPase_P-typ_cation-transptr_C"/>
</dbReference>
<comment type="subcellular location">
    <subcellularLocation>
        <location evidence="1">Cell membrane</location>
        <topology evidence="1">Multi-pass membrane protein</topology>
    </subcellularLocation>
</comment>
<evidence type="ECO:0000313" key="8">
    <source>
        <dbReference type="Proteomes" id="UP000004191"/>
    </source>
</evidence>
<dbReference type="AlphaFoldDB" id="H3NQY1"/>
<dbReference type="EMBL" id="AGEI01000032">
    <property type="protein sequence ID" value="EHR31929.1"/>
    <property type="molecule type" value="Genomic_DNA"/>
</dbReference>
<dbReference type="HOGENOM" id="CLU_002360_10_8_9"/>
<evidence type="ECO:0000256" key="2">
    <source>
        <dbReference type="ARBA" id="ARBA00022475"/>
    </source>
</evidence>
<dbReference type="GO" id="GO:0005886">
    <property type="term" value="C:plasma membrane"/>
    <property type="evidence" value="ECO:0007669"/>
    <property type="project" value="UniProtKB-SubCell"/>
</dbReference>
<keyword evidence="5" id="KW-0472">Membrane</keyword>
<keyword evidence="3" id="KW-0597">Phosphoprotein</keyword>
<comment type="caution">
    <text evidence="7">The sequence shown here is derived from an EMBL/GenBank/DDBJ whole genome shotgun (WGS) entry which is preliminary data.</text>
</comment>
<evidence type="ECO:0000313" key="7">
    <source>
        <dbReference type="EMBL" id="EHR31929.1"/>
    </source>
</evidence>
<dbReference type="GO" id="GO:0015444">
    <property type="term" value="F:P-type magnesium transporter activity"/>
    <property type="evidence" value="ECO:0007669"/>
    <property type="project" value="InterPro"/>
</dbReference>
<dbReference type="Pfam" id="PF00689">
    <property type="entry name" value="Cation_ATPase_C"/>
    <property type="match status" value="1"/>
</dbReference>
<dbReference type="GeneID" id="96999898"/>
<evidence type="ECO:0000256" key="3">
    <source>
        <dbReference type="ARBA" id="ARBA00022553"/>
    </source>
</evidence>
<dbReference type="PRINTS" id="PR01836">
    <property type="entry name" value="MGATPASE"/>
</dbReference>
<feature type="transmembrane region" description="Helical" evidence="5">
    <location>
        <begin position="81"/>
        <end position="102"/>
    </location>
</feature>
<evidence type="ECO:0000256" key="4">
    <source>
        <dbReference type="ARBA" id="ARBA00022842"/>
    </source>
</evidence>
<accession>H3NQY1</accession>
<evidence type="ECO:0000256" key="5">
    <source>
        <dbReference type="SAM" id="Phobius"/>
    </source>
</evidence>
<organism evidence="7 8">
    <name type="scientific">Helcococcus kunzii ATCC 51366</name>
    <dbReference type="NCBI Taxonomy" id="883114"/>
    <lineage>
        <taxon>Bacteria</taxon>
        <taxon>Bacillati</taxon>
        <taxon>Bacillota</taxon>
        <taxon>Tissierellia</taxon>
        <taxon>Tissierellales</taxon>
        <taxon>Peptoniphilaceae</taxon>
        <taxon>Helcococcus</taxon>
    </lineage>
</organism>
<keyword evidence="2" id="KW-1003">Cell membrane</keyword>
<dbReference type="Proteomes" id="UP000004191">
    <property type="component" value="Unassembled WGS sequence"/>
</dbReference>
<gene>
    <name evidence="7" type="ORF">HMPREF9709_01742</name>
</gene>
<feature type="transmembrane region" description="Helical" evidence="5">
    <location>
        <begin position="122"/>
        <end position="144"/>
    </location>
</feature>
<keyword evidence="5" id="KW-0812">Transmembrane</keyword>
<keyword evidence="8" id="KW-1185">Reference proteome</keyword>
<sequence>MLNMIYDISCISFPWDNVDESFIKEPRRWESETIPGFMMKFGPISSIFDIVTYLALYFIICPMLTNGVLFHNLTDPAMQELYIAAFHTGWFIESMLSQTLVIHMLRTSKVPFKESWPSKELLTLNLLGIFFVLLIPDTSIGRIFEFEPLPLLYFGILIIIIL</sequence>
<evidence type="ECO:0000256" key="1">
    <source>
        <dbReference type="ARBA" id="ARBA00004651"/>
    </source>
</evidence>